<sequence length="54" mass="6395">MGYGDPERMTPYRCAEYIEEAFHETPVHCHVEKDLETIKHKYPLLYHSSRASLD</sequence>
<protein>
    <submittedName>
        <fullName evidence="1">Uncharacterized protein</fullName>
    </submittedName>
</protein>
<evidence type="ECO:0000313" key="1">
    <source>
        <dbReference type="EMBL" id="KAJ1674994.1"/>
    </source>
</evidence>
<name>A0ACC1HM49_9FUNG</name>
<organism evidence="1 2">
    <name type="scientific">Spiromyces aspiralis</name>
    <dbReference type="NCBI Taxonomy" id="68401"/>
    <lineage>
        <taxon>Eukaryota</taxon>
        <taxon>Fungi</taxon>
        <taxon>Fungi incertae sedis</taxon>
        <taxon>Zoopagomycota</taxon>
        <taxon>Kickxellomycotina</taxon>
        <taxon>Kickxellomycetes</taxon>
        <taxon>Kickxellales</taxon>
        <taxon>Kickxellaceae</taxon>
        <taxon>Spiromyces</taxon>
    </lineage>
</organism>
<proteinExistence type="predicted"/>
<reference evidence="1" key="1">
    <citation type="submission" date="2022-06" db="EMBL/GenBank/DDBJ databases">
        <title>Phylogenomic reconstructions and comparative analyses of Kickxellomycotina fungi.</title>
        <authorList>
            <person name="Reynolds N.K."/>
            <person name="Stajich J.E."/>
            <person name="Barry K."/>
            <person name="Grigoriev I.V."/>
            <person name="Crous P."/>
            <person name="Smith M.E."/>
        </authorList>
    </citation>
    <scope>NUCLEOTIDE SEQUENCE</scope>
    <source>
        <strain evidence="1">RSA 2271</strain>
    </source>
</reference>
<dbReference type="EMBL" id="JAMZIH010005553">
    <property type="protein sequence ID" value="KAJ1674994.1"/>
    <property type="molecule type" value="Genomic_DNA"/>
</dbReference>
<evidence type="ECO:0000313" key="2">
    <source>
        <dbReference type="Proteomes" id="UP001145114"/>
    </source>
</evidence>
<feature type="non-terminal residue" evidence="1">
    <location>
        <position position="54"/>
    </location>
</feature>
<keyword evidence="2" id="KW-1185">Reference proteome</keyword>
<comment type="caution">
    <text evidence="1">The sequence shown here is derived from an EMBL/GenBank/DDBJ whole genome shotgun (WGS) entry which is preliminary data.</text>
</comment>
<gene>
    <name evidence="1" type="ORF">EV182_002155</name>
</gene>
<accession>A0ACC1HM49</accession>
<dbReference type="Proteomes" id="UP001145114">
    <property type="component" value="Unassembled WGS sequence"/>
</dbReference>